<dbReference type="Gene3D" id="3.30.420.10">
    <property type="entry name" value="Ribonuclease H-like superfamily/Ribonuclease H"/>
    <property type="match status" value="1"/>
</dbReference>
<dbReference type="OrthoDB" id="431068at2759"/>
<dbReference type="PROSITE" id="PS50102">
    <property type="entry name" value="RRM"/>
    <property type="match status" value="1"/>
</dbReference>
<feature type="compositionally biased region" description="Pro residues" evidence="7">
    <location>
        <begin position="772"/>
        <end position="781"/>
    </location>
</feature>
<dbReference type="InterPro" id="IPR012677">
    <property type="entry name" value="Nucleotide-bd_a/b_plait_sf"/>
</dbReference>
<dbReference type="GO" id="GO:0008380">
    <property type="term" value="P:RNA splicing"/>
    <property type="evidence" value="ECO:0007669"/>
    <property type="project" value="UniProtKB-KW"/>
</dbReference>
<evidence type="ECO:0000256" key="6">
    <source>
        <dbReference type="PROSITE-ProRule" id="PRU00176"/>
    </source>
</evidence>
<evidence type="ECO:0000256" key="5">
    <source>
        <dbReference type="ARBA" id="ARBA00023187"/>
    </source>
</evidence>
<feature type="region of interest" description="Disordered" evidence="7">
    <location>
        <begin position="415"/>
        <end position="437"/>
    </location>
</feature>
<dbReference type="FunFam" id="3.30.70.330:FF:000041">
    <property type="entry name" value="Epithelial splicing regulatory protein 1"/>
    <property type="match status" value="1"/>
</dbReference>
<dbReference type="InterPro" id="IPR035979">
    <property type="entry name" value="RBD_domain_sf"/>
</dbReference>
<proteinExistence type="inferred from homology"/>
<keyword evidence="2" id="KW-0507">mRNA processing</keyword>
<reference evidence="9" key="1">
    <citation type="submission" date="2014-05" db="EMBL/GenBank/DDBJ databases">
        <authorList>
            <person name="Chronopoulou M."/>
        </authorList>
    </citation>
    <scope>NUCLEOTIDE SEQUENCE</scope>
    <source>
        <tissue evidence="9">Whole organism</tissue>
    </source>
</reference>
<sequence>MESANNYIVIVNPVTLGLNGLSLGSDETEIVCINFLVTNITSLEALSLHQYFVKPDGIDTNENLLSDIINNCYSSISHEKVIEGNILKDAIHKFDKEVASKLEGKFTLLTDGQLPIRQCIFPEAWRKNIILPEYMYRFHDLRKEFSSMYPNVIVNSIEDMINHLGLKLNEAQDVGVREVYDMRNIIIRLLQQGHKFHEPEVVQSQLEQGIISKHDEINPNCSVRARGLPWQASDQDIADFFIGLNIAKGGVALCLSSQGRRNGEALLLFETEDHRDMALKRHKHHLGSRYIEVYKASGDDFLNVAGGSNAEAQEFLSRGGQVIIRMRGLPYDATSIQVIDFFKQGDVSSDVFEQENGILFVRKHDGKATGDAFVLFKSENDAQKALQKHKEVIGSRYIELFRSTTAEVQQVLNRSAENKSNNSNNSKSNTPAPLLQGQQMPLLPGNGQLSVLPQQLITSGTKRDCIRLRGLPYEAQVEAILEFLEEHGKCIVYQGIHMVYNSQGQPSGEAFIQMNSEQSASQAALFKHHKFMNFGKKQRYIEVFQCSGMDMNFFLTGANQQPIQSSLPLKHPSHLGLLQTGINSSGINLPFASQIGMDSPALINSLHVAPQPNPLLFPNTAELQNYQSAQLPWNPQQLIHPLYLPQHQPPQQPTQHSLNNSAALQANLAPLRLGLQQQILPHPHLNPNVVPRFPIFSFNPQLMPAPQQNMALPHPSVSSCGKRSFHQAFNSPSVPSTASNKRNNVSFPSITANATMYANPIGDSGSRLSNPNIPPQPQFNQ</sequence>
<organism evidence="9">
    <name type="scientific">Lepeophtheirus salmonis</name>
    <name type="common">Salmon louse</name>
    <name type="synonym">Caligus salmonis</name>
    <dbReference type="NCBI Taxonomy" id="72036"/>
    <lineage>
        <taxon>Eukaryota</taxon>
        <taxon>Metazoa</taxon>
        <taxon>Ecdysozoa</taxon>
        <taxon>Arthropoda</taxon>
        <taxon>Crustacea</taxon>
        <taxon>Multicrustacea</taxon>
        <taxon>Hexanauplia</taxon>
        <taxon>Copepoda</taxon>
        <taxon>Siphonostomatoida</taxon>
        <taxon>Caligidae</taxon>
        <taxon>Lepeophtheirus</taxon>
    </lineage>
</organism>
<dbReference type="SMART" id="SM00360">
    <property type="entry name" value="RRM"/>
    <property type="match status" value="3"/>
</dbReference>
<dbReference type="SUPFAM" id="SSF54928">
    <property type="entry name" value="RNA-binding domain, RBD"/>
    <property type="match status" value="2"/>
</dbReference>
<evidence type="ECO:0000256" key="7">
    <source>
        <dbReference type="SAM" id="MobiDB-lite"/>
    </source>
</evidence>
<feature type="compositionally biased region" description="Low complexity" evidence="7">
    <location>
        <begin position="418"/>
        <end position="437"/>
    </location>
</feature>
<keyword evidence="3" id="KW-0677">Repeat</keyword>
<feature type="domain" description="RRM" evidence="8">
    <location>
        <begin position="322"/>
        <end position="405"/>
    </location>
</feature>
<name>A0A0K2U021_LEPSM</name>
<dbReference type="Gene3D" id="3.30.70.330">
    <property type="match status" value="3"/>
</dbReference>
<dbReference type="GO" id="GO:0006397">
    <property type="term" value="P:mRNA processing"/>
    <property type="evidence" value="ECO:0007669"/>
    <property type="project" value="UniProtKB-KW"/>
</dbReference>
<evidence type="ECO:0000313" key="9">
    <source>
        <dbReference type="EMBL" id="CDW31297.1"/>
    </source>
</evidence>
<dbReference type="GO" id="GO:0003723">
    <property type="term" value="F:RNA binding"/>
    <property type="evidence" value="ECO:0007669"/>
    <property type="project" value="UniProtKB-UniRule"/>
</dbReference>
<dbReference type="AlphaFoldDB" id="A0A0K2U021"/>
<dbReference type="InterPro" id="IPR000504">
    <property type="entry name" value="RRM_dom"/>
</dbReference>
<dbReference type="InterPro" id="IPR050666">
    <property type="entry name" value="ESRP"/>
</dbReference>
<feature type="region of interest" description="Disordered" evidence="7">
    <location>
        <begin position="761"/>
        <end position="781"/>
    </location>
</feature>
<keyword evidence="4 6" id="KW-0694">RNA-binding</keyword>
<dbReference type="PANTHER" id="PTHR13976">
    <property type="entry name" value="HETEROGENEOUS NUCLEAR RIBONUCLEOPROTEIN-RELATED"/>
    <property type="match status" value="1"/>
</dbReference>
<evidence type="ECO:0000259" key="8">
    <source>
        <dbReference type="PROSITE" id="PS50102"/>
    </source>
</evidence>
<dbReference type="InterPro" id="IPR036397">
    <property type="entry name" value="RNaseH_sf"/>
</dbReference>
<accession>A0A0K2U021</accession>
<evidence type="ECO:0000256" key="3">
    <source>
        <dbReference type="ARBA" id="ARBA00022737"/>
    </source>
</evidence>
<dbReference type="EMBL" id="HACA01013936">
    <property type="protein sequence ID" value="CDW31297.1"/>
    <property type="molecule type" value="Transcribed_RNA"/>
</dbReference>
<keyword evidence="5" id="KW-0508">mRNA splicing</keyword>
<evidence type="ECO:0000256" key="2">
    <source>
        <dbReference type="ARBA" id="ARBA00022664"/>
    </source>
</evidence>
<dbReference type="Pfam" id="PF00076">
    <property type="entry name" value="RRM_1"/>
    <property type="match status" value="1"/>
</dbReference>
<evidence type="ECO:0000256" key="4">
    <source>
        <dbReference type="ARBA" id="ARBA00022884"/>
    </source>
</evidence>
<evidence type="ECO:0000256" key="1">
    <source>
        <dbReference type="ARBA" id="ARBA00008866"/>
    </source>
</evidence>
<comment type="similarity">
    <text evidence="1">Belongs to the ESRP family.</text>
</comment>
<protein>
    <recommendedName>
        <fullName evidence="8">RRM domain-containing protein</fullName>
    </recommendedName>
</protein>